<keyword evidence="11" id="KW-0479">Metal-binding</keyword>
<gene>
    <name evidence="14" type="ORF">H6P81_012410</name>
</gene>
<keyword evidence="6" id="KW-0999">Mitochondrion inner membrane</keyword>
<evidence type="ECO:0000313" key="15">
    <source>
        <dbReference type="Proteomes" id="UP000825729"/>
    </source>
</evidence>
<dbReference type="InterPro" id="IPR020101">
    <property type="entry name" value="Cyt_b-c1_8-plants"/>
</dbReference>
<sequence length="907" mass="102784">MQISSTPVQISVKNPCKRKYDKDKRLAEVAGGATQGKKNLPRVTGSTSVHATQDTCQFLLPFSRFTIYYWHLHYTILIHMTYFYILLAWNIRGIRSYTVGNALSLVLYCHPNLLNFSETKVADPLTTLMHMFQPHYLNSFFILSQGLSGAFRLSLPSHRYLFIFYVFPPDCSRWSRGLCEIDSIVKGNHGLWALVRDFNSSFATWEKQSAVIASYAPSSSFKNFITNGSWKEVPFCIILGVTIDLFQKGSQLDLDHLILLITIKPGLGSLAPIKGRGIRLIDEQAKIEKKRSRVKRGRSAGSSLKSRVKYAAKLFGGEQQPRGSLGKVKECWSRRGVVTHIYYNTRQETGPTSGIRAILYFVYRVIHDMVMEPQKEVVQAVKPPILDDTNFPYWKTRMRAFIKALDEKAWKSVLIGWTPPMITNAASDTSIKPEVDWTAAEDKISNKNAKALNVIFYGVDQERFKLISTCESAKDAWEILSTTYEGTVGVRLSKLQLLNHKFENLQMEEDETIAEYDARIRDIANERFTLGRKIPEAEQVQKVLCSLTEKFAVKVAAIEECKDLDTLKYDDLMGSLRSYEMNIEAKKKRKERGEASIALQVSKKARVTTPSTSVTKEELEEKTTLLTRGFNKAFKSFALTSKITRPSVTTPDDCDTELDDDMNEETLEGMYQKMLESWVDVYRMNADLHNQILVLKIEKSTLEATVSELNAQLLTAQDTAKRLLQGKASGDITEIGFDSSMTKSLDRTGIGFHSGMTKSFNPSGKEKSITFKHWKPLCFYCGITGHIRPKCYKLQNELRLLRPGSSSSLRPSPSLFLLHQAAGLIGHPTPMGKNPVHMKAVIYSLSPFQQKVMPGLWKGLPDKIHKKFSENWISASLLLTPLVGTYTYVQWYTEREKLAHSHFKGFL</sequence>
<dbReference type="PANTHER" id="PTHR34559:SF1">
    <property type="entry name" value="OS06G0175900 PROTEIN"/>
    <property type="match status" value="1"/>
</dbReference>
<dbReference type="Pfam" id="PF10890">
    <property type="entry name" value="Cyt_b-c1_8"/>
    <property type="match status" value="1"/>
</dbReference>
<evidence type="ECO:0000256" key="4">
    <source>
        <dbReference type="ARBA" id="ARBA00022660"/>
    </source>
</evidence>
<evidence type="ECO:0000256" key="12">
    <source>
        <dbReference type="SAM" id="Phobius"/>
    </source>
</evidence>
<keyword evidence="3" id="KW-0813">Transport</keyword>
<evidence type="ECO:0000256" key="5">
    <source>
        <dbReference type="ARBA" id="ARBA00022692"/>
    </source>
</evidence>
<dbReference type="PANTHER" id="PTHR34559">
    <property type="entry name" value="CYTOCHROME B-C1 COMPLEX SUBUNIT 8"/>
    <property type="match status" value="1"/>
</dbReference>
<keyword evidence="15" id="KW-1185">Reference proteome</keyword>
<evidence type="ECO:0000256" key="7">
    <source>
        <dbReference type="ARBA" id="ARBA00022982"/>
    </source>
</evidence>
<protein>
    <recommendedName>
        <fullName evidence="13">CCHC-type domain-containing protein</fullName>
    </recommendedName>
</protein>
<keyword evidence="5 12" id="KW-0812">Transmembrane</keyword>
<keyword evidence="11" id="KW-0862">Zinc</keyword>
<keyword evidence="9" id="KW-0496">Mitochondrion</keyword>
<evidence type="ECO:0000256" key="9">
    <source>
        <dbReference type="ARBA" id="ARBA00023128"/>
    </source>
</evidence>
<evidence type="ECO:0000256" key="3">
    <source>
        <dbReference type="ARBA" id="ARBA00022448"/>
    </source>
</evidence>
<dbReference type="Proteomes" id="UP000825729">
    <property type="component" value="Unassembled WGS sequence"/>
</dbReference>
<organism evidence="14 15">
    <name type="scientific">Aristolochia fimbriata</name>
    <name type="common">White veined hardy Dutchman's pipe vine</name>
    <dbReference type="NCBI Taxonomy" id="158543"/>
    <lineage>
        <taxon>Eukaryota</taxon>
        <taxon>Viridiplantae</taxon>
        <taxon>Streptophyta</taxon>
        <taxon>Embryophyta</taxon>
        <taxon>Tracheophyta</taxon>
        <taxon>Spermatophyta</taxon>
        <taxon>Magnoliopsida</taxon>
        <taxon>Magnoliidae</taxon>
        <taxon>Piperales</taxon>
        <taxon>Aristolochiaceae</taxon>
        <taxon>Aristolochia</taxon>
    </lineage>
</organism>
<comment type="subcellular location">
    <subcellularLocation>
        <location evidence="1">Mitochondrion inner membrane</location>
        <topology evidence="1">Single-pass membrane protein</topology>
    </subcellularLocation>
</comment>
<evidence type="ECO:0000313" key="14">
    <source>
        <dbReference type="EMBL" id="KAG9446282.1"/>
    </source>
</evidence>
<comment type="similarity">
    <text evidence="2">Belongs to the UQCRQ/QCR8 family.</text>
</comment>
<evidence type="ECO:0000256" key="1">
    <source>
        <dbReference type="ARBA" id="ARBA00004434"/>
    </source>
</evidence>
<name>A0AAV7EEZ5_ARIFI</name>
<dbReference type="GO" id="GO:0006122">
    <property type="term" value="P:mitochondrial electron transport, ubiquinol to cytochrome c"/>
    <property type="evidence" value="ECO:0007669"/>
    <property type="project" value="InterPro"/>
</dbReference>
<keyword evidence="11" id="KW-0863">Zinc-finger</keyword>
<dbReference type="EMBL" id="JAINDJ010000005">
    <property type="protein sequence ID" value="KAG9446282.1"/>
    <property type="molecule type" value="Genomic_DNA"/>
</dbReference>
<evidence type="ECO:0000256" key="10">
    <source>
        <dbReference type="ARBA" id="ARBA00023136"/>
    </source>
</evidence>
<keyword evidence="10 12" id="KW-0472">Membrane</keyword>
<reference evidence="14 15" key="1">
    <citation type="submission" date="2021-07" db="EMBL/GenBank/DDBJ databases">
        <title>The Aristolochia fimbriata genome: insights into angiosperm evolution, floral development and chemical biosynthesis.</title>
        <authorList>
            <person name="Jiao Y."/>
        </authorList>
    </citation>
    <scope>NUCLEOTIDE SEQUENCE [LARGE SCALE GENOMIC DNA]</scope>
    <source>
        <strain evidence="14">IBCAS-2021</strain>
        <tissue evidence="14">Leaf</tissue>
    </source>
</reference>
<keyword evidence="7" id="KW-0249">Electron transport</keyword>
<feature type="transmembrane region" description="Helical" evidence="12">
    <location>
        <begin position="67"/>
        <end position="87"/>
    </location>
</feature>
<dbReference type="GO" id="GO:0045275">
    <property type="term" value="C:respiratory chain complex III"/>
    <property type="evidence" value="ECO:0007669"/>
    <property type="project" value="InterPro"/>
</dbReference>
<evidence type="ECO:0000256" key="2">
    <source>
        <dbReference type="ARBA" id="ARBA00007668"/>
    </source>
</evidence>
<dbReference type="InterPro" id="IPR036642">
    <property type="entry name" value="Cyt_bc1_su8_sf"/>
</dbReference>
<evidence type="ECO:0000259" key="13">
    <source>
        <dbReference type="PROSITE" id="PS50158"/>
    </source>
</evidence>
<keyword evidence="8 12" id="KW-1133">Transmembrane helix</keyword>
<evidence type="ECO:0000256" key="6">
    <source>
        <dbReference type="ARBA" id="ARBA00022792"/>
    </source>
</evidence>
<accession>A0AAV7EEZ5</accession>
<dbReference type="Pfam" id="PF14223">
    <property type="entry name" value="Retrotran_gag_2"/>
    <property type="match status" value="1"/>
</dbReference>
<dbReference type="GO" id="GO:0008270">
    <property type="term" value="F:zinc ion binding"/>
    <property type="evidence" value="ECO:0007669"/>
    <property type="project" value="UniProtKB-KW"/>
</dbReference>
<dbReference type="GO" id="GO:0005743">
    <property type="term" value="C:mitochondrial inner membrane"/>
    <property type="evidence" value="ECO:0007669"/>
    <property type="project" value="UniProtKB-SubCell"/>
</dbReference>
<keyword evidence="4" id="KW-0679">Respiratory chain</keyword>
<evidence type="ECO:0000256" key="11">
    <source>
        <dbReference type="PROSITE-ProRule" id="PRU00047"/>
    </source>
</evidence>
<dbReference type="AlphaFoldDB" id="A0AAV7EEZ5"/>
<dbReference type="PROSITE" id="PS50158">
    <property type="entry name" value="ZF_CCHC"/>
    <property type="match status" value="1"/>
</dbReference>
<proteinExistence type="inferred from homology"/>
<dbReference type="InterPro" id="IPR001878">
    <property type="entry name" value="Znf_CCHC"/>
</dbReference>
<dbReference type="GO" id="GO:0003676">
    <property type="term" value="F:nucleic acid binding"/>
    <property type="evidence" value="ECO:0007669"/>
    <property type="project" value="InterPro"/>
</dbReference>
<feature type="domain" description="CCHC-type" evidence="13">
    <location>
        <begin position="778"/>
        <end position="791"/>
    </location>
</feature>
<comment type="caution">
    <text evidence="14">The sequence shown here is derived from an EMBL/GenBank/DDBJ whole genome shotgun (WGS) entry which is preliminary data.</text>
</comment>
<evidence type="ECO:0000256" key="8">
    <source>
        <dbReference type="ARBA" id="ARBA00022989"/>
    </source>
</evidence>
<dbReference type="Gene3D" id="1.20.5.210">
    <property type="entry name" value="Cytochrome b-c1 complex subunit 8"/>
    <property type="match status" value="1"/>
</dbReference>